<dbReference type="AlphaFoldDB" id="A0A1X7BQ97"/>
<evidence type="ECO:0000313" key="3">
    <source>
        <dbReference type="EMBL" id="SMC11856.1"/>
    </source>
</evidence>
<proteinExistence type="predicted"/>
<dbReference type="OrthoDB" id="9791432at2"/>
<sequence>MVKAKAQRKKSRRRTQGRGTLVAISALLVGSALIRLGDDAGQAFAKAPDATETQERSAAPEYAACETLDDYQPMLDAFRQREARITSQEVALQDRMQALKIANQEIERKLSELTAAEEALRDTIALADTAAESDLDRLTKVYENMKPKQAAALFEEMDPSFAAGFIGRMRPEAAAAVMAGLSPEAAHAYSVVLAGRNTNVPTE</sequence>
<evidence type="ECO:0000256" key="1">
    <source>
        <dbReference type="SAM" id="Coils"/>
    </source>
</evidence>
<feature type="domain" description="Magnesium transporter MgtE intracellular" evidence="2">
    <location>
        <begin position="126"/>
        <end position="185"/>
    </location>
</feature>
<dbReference type="EMBL" id="FWXB01000005">
    <property type="protein sequence ID" value="SMC11856.1"/>
    <property type="molecule type" value="Genomic_DNA"/>
</dbReference>
<gene>
    <name evidence="3" type="ORF">ROA7745_01676</name>
</gene>
<evidence type="ECO:0000259" key="2">
    <source>
        <dbReference type="Pfam" id="PF03448"/>
    </source>
</evidence>
<keyword evidence="4" id="KW-1185">Reference proteome</keyword>
<feature type="coiled-coil region" evidence="1">
    <location>
        <begin position="89"/>
        <end position="123"/>
    </location>
</feature>
<name>A0A1X7BQ97_9RHOB</name>
<dbReference type="RefSeq" id="WP_085799826.1">
    <property type="nucleotide sequence ID" value="NZ_FWXB01000005.1"/>
</dbReference>
<keyword evidence="1" id="KW-0175">Coiled coil</keyword>
<dbReference type="Pfam" id="PF03448">
    <property type="entry name" value="MgtE_N"/>
    <property type="match status" value="1"/>
</dbReference>
<reference evidence="3 4" key="1">
    <citation type="submission" date="2017-03" db="EMBL/GenBank/DDBJ databases">
        <authorList>
            <person name="Afonso C.L."/>
            <person name="Miller P.J."/>
            <person name="Scott M.A."/>
            <person name="Spackman E."/>
            <person name="Goraichik I."/>
            <person name="Dimitrov K.M."/>
            <person name="Suarez D.L."/>
            <person name="Swayne D.E."/>
        </authorList>
    </citation>
    <scope>NUCLEOTIDE SEQUENCE [LARGE SCALE GENOMIC DNA]</scope>
    <source>
        <strain evidence="3 4">CECT 7745</strain>
    </source>
</reference>
<dbReference type="SUPFAM" id="SSF158791">
    <property type="entry name" value="MgtE N-terminal domain-like"/>
    <property type="match status" value="1"/>
</dbReference>
<protein>
    <submittedName>
        <fullName evidence="3">MgtE intracellular N domain protein</fullName>
    </submittedName>
</protein>
<organism evidence="3 4">
    <name type="scientific">Roseovarius aestuarii</name>
    <dbReference type="NCBI Taxonomy" id="475083"/>
    <lineage>
        <taxon>Bacteria</taxon>
        <taxon>Pseudomonadati</taxon>
        <taxon>Pseudomonadota</taxon>
        <taxon>Alphaproteobacteria</taxon>
        <taxon>Rhodobacterales</taxon>
        <taxon>Roseobacteraceae</taxon>
        <taxon>Roseovarius</taxon>
    </lineage>
</organism>
<evidence type="ECO:0000313" key="4">
    <source>
        <dbReference type="Proteomes" id="UP000193224"/>
    </source>
</evidence>
<dbReference type="InterPro" id="IPR006668">
    <property type="entry name" value="Mg_transptr_MgtE_intracell_dom"/>
</dbReference>
<dbReference type="Proteomes" id="UP000193224">
    <property type="component" value="Unassembled WGS sequence"/>
</dbReference>
<accession>A0A1X7BQ97</accession>